<keyword evidence="2" id="KW-1185">Reference proteome</keyword>
<dbReference type="OrthoDB" id="428159at2759"/>
<proteinExistence type="predicted"/>
<dbReference type="PANTHER" id="PTHR48219:SF2">
    <property type="entry name" value="VACUOLAR PROTEIN SORTING-ASSOCIATED PROTEIN 62"/>
    <property type="match status" value="1"/>
</dbReference>
<name>A0A317W5L2_9EURO</name>
<sequence length="319" mass="34214">MPNKTYEYGELVVTVTLALDAIWNDKGSSASRDGGFWNPIPQGTLRPLGSMAVGNHSALNGKRAAFLVGAKSTSSTNPPVKAPTGYTLVWTDKGNGADADGSFWRLIAPVGYTSMGDVVQSGWSKPSTIDGQYAEESIWDDKKSKADSDVSIWKVFPYTKGVNGSEFLPVVAGTFRANAQHDIAPDLGYAVVPTLKVPKDFVDFTQSAPIITVDKIPSVGTTYTWTDQCAVILPFTSFHDDTDPRSLQLISNPFCTASRSIAWYVEESWVNDMAGWIERSKTLKTGASSAQSTELVHSSGITLSAGGGVAVKLEVALNY</sequence>
<accession>A0A317W5L2</accession>
<dbReference type="AlphaFoldDB" id="A0A317W5L2"/>
<dbReference type="PANTHER" id="PTHR48219">
    <property type="entry name" value="VACUOLAR PROTEIN SORTING-ASSOCIATED PROTEIN 62-RELATED"/>
    <property type="match status" value="1"/>
</dbReference>
<evidence type="ECO:0008006" key="3">
    <source>
        <dbReference type="Google" id="ProtNLM"/>
    </source>
</evidence>
<dbReference type="STRING" id="1450535.A0A317W5L2"/>
<organism evidence="1 2">
    <name type="scientific">Aspergillus sclerotioniger CBS 115572</name>
    <dbReference type="NCBI Taxonomy" id="1450535"/>
    <lineage>
        <taxon>Eukaryota</taxon>
        <taxon>Fungi</taxon>
        <taxon>Dikarya</taxon>
        <taxon>Ascomycota</taxon>
        <taxon>Pezizomycotina</taxon>
        <taxon>Eurotiomycetes</taxon>
        <taxon>Eurotiomycetidae</taxon>
        <taxon>Eurotiales</taxon>
        <taxon>Aspergillaceae</taxon>
        <taxon>Aspergillus</taxon>
        <taxon>Aspergillus subgen. Circumdati</taxon>
    </lineage>
</organism>
<comment type="caution">
    <text evidence="1">The sequence shown here is derived from an EMBL/GenBank/DDBJ whole genome shotgun (WGS) entry which is preliminary data.</text>
</comment>
<gene>
    <name evidence="1" type="ORF">BO94DRAFT_547906</name>
</gene>
<dbReference type="InterPro" id="IPR009291">
    <property type="entry name" value="Vps62"/>
</dbReference>
<evidence type="ECO:0000313" key="1">
    <source>
        <dbReference type="EMBL" id="PWY81633.1"/>
    </source>
</evidence>
<dbReference type="Proteomes" id="UP000246702">
    <property type="component" value="Unassembled WGS sequence"/>
</dbReference>
<dbReference type="RefSeq" id="XP_025465701.1">
    <property type="nucleotide sequence ID" value="XM_025613359.1"/>
</dbReference>
<dbReference type="GeneID" id="37115502"/>
<dbReference type="Pfam" id="PF06101">
    <property type="entry name" value="Vps62"/>
    <property type="match status" value="1"/>
</dbReference>
<evidence type="ECO:0000313" key="2">
    <source>
        <dbReference type="Proteomes" id="UP000246702"/>
    </source>
</evidence>
<protein>
    <recommendedName>
        <fullName evidence="3">DUF946 domain-containing protein</fullName>
    </recommendedName>
</protein>
<dbReference type="EMBL" id="MSFK01000020">
    <property type="protein sequence ID" value="PWY81633.1"/>
    <property type="molecule type" value="Genomic_DNA"/>
</dbReference>
<reference evidence="1 2" key="1">
    <citation type="submission" date="2016-12" db="EMBL/GenBank/DDBJ databases">
        <title>The genomes of Aspergillus section Nigri reveals drivers in fungal speciation.</title>
        <authorList>
            <consortium name="DOE Joint Genome Institute"/>
            <person name="Vesth T.C."/>
            <person name="Nybo J."/>
            <person name="Theobald S."/>
            <person name="Brandl J."/>
            <person name="Frisvad J.C."/>
            <person name="Nielsen K.F."/>
            <person name="Lyhne E.K."/>
            <person name="Kogle M.E."/>
            <person name="Kuo A."/>
            <person name="Riley R."/>
            <person name="Clum A."/>
            <person name="Nolan M."/>
            <person name="Lipzen A."/>
            <person name="Salamov A."/>
            <person name="Henrissat B."/>
            <person name="Wiebenga A."/>
            <person name="De Vries R.P."/>
            <person name="Grigoriev I.V."/>
            <person name="Mortensen U.H."/>
            <person name="Andersen M.R."/>
            <person name="Baker S.E."/>
        </authorList>
    </citation>
    <scope>NUCLEOTIDE SEQUENCE [LARGE SCALE GENOMIC DNA]</scope>
    <source>
        <strain evidence="1 2">CBS 115572</strain>
    </source>
</reference>